<name>A0AAD6G8P1_9EURO</name>
<proteinExistence type="predicted"/>
<dbReference type="InterPro" id="IPR009057">
    <property type="entry name" value="Homeodomain-like_sf"/>
</dbReference>
<reference evidence="3" key="2">
    <citation type="journal article" date="2023" name="IMA Fungus">
        <title>Comparative genomic study of the Penicillium genus elucidates a diverse pangenome and 15 lateral gene transfer events.</title>
        <authorList>
            <person name="Petersen C."/>
            <person name="Sorensen T."/>
            <person name="Nielsen M.R."/>
            <person name="Sondergaard T.E."/>
            <person name="Sorensen J.L."/>
            <person name="Fitzpatrick D.A."/>
            <person name="Frisvad J.C."/>
            <person name="Nielsen K.L."/>
        </authorList>
    </citation>
    <scope>NUCLEOTIDE SEQUENCE</scope>
    <source>
        <strain evidence="3">IBT 16125</strain>
    </source>
</reference>
<dbReference type="SUPFAM" id="SSF46689">
    <property type="entry name" value="Homeodomain-like"/>
    <property type="match status" value="1"/>
</dbReference>
<dbReference type="AlphaFoldDB" id="A0AAD6G8P1"/>
<dbReference type="InterPro" id="IPR001005">
    <property type="entry name" value="SANT/Myb"/>
</dbReference>
<protein>
    <recommendedName>
        <fullName evidence="2">C2H2-type domain-containing protein</fullName>
    </recommendedName>
</protein>
<dbReference type="PANTHER" id="PTHR35391">
    <property type="entry name" value="C2H2-TYPE DOMAIN-CONTAINING PROTEIN-RELATED"/>
    <property type="match status" value="1"/>
</dbReference>
<dbReference type="Gene3D" id="1.20.58.1880">
    <property type="match status" value="1"/>
</dbReference>
<dbReference type="PROSITE" id="PS00028">
    <property type="entry name" value="ZINC_FINGER_C2H2_1"/>
    <property type="match status" value="1"/>
</dbReference>
<dbReference type="SMART" id="SM00355">
    <property type="entry name" value="ZnF_C2H2"/>
    <property type="match status" value="3"/>
</dbReference>
<dbReference type="PANTHER" id="PTHR35391:SF7">
    <property type="entry name" value="C2H2-TYPE DOMAIN-CONTAINING PROTEIN"/>
    <property type="match status" value="1"/>
</dbReference>
<keyword evidence="4" id="KW-1185">Reference proteome</keyword>
<dbReference type="Pfam" id="PF26082">
    <property type="entry name" value="zf-C2H2_AcuF"/>
    <property type="match status" value="1"/>
</dbReference>
<feature type="region of interest" description="Disordered" evidence="1">
    <location>
        <begin position="147"/>
        <end position="169"/>
    </location>
</feature>
<dbReference type="GeneID" id="81593959"/>
<feature type="domain" description="C2H2-type" evidence="2">
    <location>
        <begin position="397"/>
        <end position="418"/>
    </location>
</feature>
<dbReference type="Proteomes" id="UP001213681">
    <property type="component" value="Unassembled WGS sequence"/>
</dbReference>
<evidence type="ECO:0000313" key="4">
    <source>
        <dbReference type="Proteomes" id="UP001213681"/>
    </source>
</evidence>
<dbReference type="CDD" id="cd00167">
    <property type="entry name" value="SANT"/>
    <property type="match status" value="1"/>
</dbReference>
<accession>A0AAD6G8P1</accession>
<reference evidence="3" key="1">
    <citation type="submission" date="2022-12" db="EMBL/GenBank/DDBJ databases">
        <authorList>
            <person name="Petersen C."/>
        </authorList>
    </citation>
    <scope>NUCLEOTIDE SEQUENCE</scope>
    <source>
        <strain evidence="3">IBT 16125</strain>
    </source>
</reference>
<comment type="caution">
    <text evidence="3">The sequence shown here is derived from an EMBL/GenBank/DDBJ whole genome shotgun (WGS) entry which is preliminary data.</text>
</comment>
<sequence length="637" mass="72114">MKTKAESTDMPNDWVVSKIDHSSEDPNFGFVETLYQTCSAALVSLWKSHFRLTTHNPQKIILKKDIANIQFWEENFPAGHLDTILAESSGLKIRVLESLTGIGRILISFFTDFDEAIFSTQNECNPECNFVNDLETQLEKAALMLDAEERSEPSSDEETSYDSSHDSSLATERHQNRLGRLHSYISCLIDLTPVVERYICSLNCKAEVQYVPIETAFRLSHRAQPYAMHIRDRFENAPTSLVERLAEANLERLIRLRTQEDEEEVDDHTNQDTVTLFKPVSLFHDSGLGTSIPTMSQYAATVASHTSFLSVAGEEALGRPRVPPLPQEGGHPFQCNYCHRTISMRNRIEWKMHVFGDLESYVCTRDDCRDGLKTFPTRQLWADHEFNEHFTLLRWRCFNCSIPFNTPELFVEHLAQAHGIILTGHRLKAITSEARETVLTPGFEDYKCLLCLQDGWKTKKAYTTHVGRHLEEISLACLPRDEEDSIDDGLVTDISSTPGNIEGPASSTGASYEVDADSEAQYEQWGRPVSTPEPILADWASKEHEDSESGVIIDTGSPKTISPRVIPSALFSGPSLSNEQWAGSESVQPNSYWSVAEKRYFKRLLAHFGEDFEGISRFMKTKTQVMVRSKHLRFLSS</sequence>
<organism evidence="3 4">
    <name type="scientific">Penicillium daleae</name>
    <dbReference type="NCBI Taxonomy" id="63821"/>
    <lineage>
        <taxon>Eukaryota</taxon>
        <taxon>Fungi</taxon>
        <taxon>Dikarya</taxon>
        <taxon>Ascomycota</taxon>
        <taxon>Pezizomycotina</taxon>
        <taxon>Eurotiomycetes</taxon>
        <taxon>Eurotiomycetidae</taxon>
        <taxon>Eurotiales</taxon>
        <taxon>Aspergillaceae</taxon>
        <taxon>Penicillium</taxon>
    </lineage>
</organism>
<dbReference type="InterPro" id="IPR058925">
    <property type="entry name" value="zf-C2H2_AcuF"/>
</dbReference>
<gene>
    <name evidence="3" type="ORF">N7458_000322</name>
</gene>
<evidence type="ECO:0000313" key="3">
    <source>
        <dbReference type="EMBL" id="KAJ5464636.1"/>
    </source>
</evidence>
<evidence type="ECO:0000259" key="2">
    <source>
        <dbReference type="PROSITE" id="PS00028"/>
    </source>
</evidence>
<evidence type="ECO:0000256" key="1">
    <source>
        <dbReference type="SAM" id="MobiDB-lite"/>
    </source>
</evidence>
<dbReference type="RefSeq" id="XP_056771483.1">
    <property type="nucleotide sequence ID" value="XM_056903716.1"/>
</dbReference>
<dbReference type="SMART" id="SM00717">
    <property type="entry name" value="SANT"/>
    <property type="match status" value="1"/>
</dbReference>
<dbReference type="InterPro" id="IPR013087">
    <property type="entry name" value="Znf_C2H2_type"/>
</dbReference>
<dbReference type="EMBL" id="JAPVEA010000001">
    <property type="protein sequence ID" value="KAJ5464636.1"/>
    <property type="molecule type" value="Genomic_DNA"/>
</dbReference>